<evidence type="ECO:0000313" key="2">
    <source>
        <dbReference type="EMBL" id="EJK68193.1"/>
    </source>
</evidence>
<evidence type="ECO:0000256" key="1">
    <source>
        <dbReference type="SAM" id="MobiDB-lite"/>
    </source>
</evidence>
<reference evidence="2 3" key="1">
    <citation type="journal article" date="2012" name="Genome Biol.">
        <title>Genome and low-iron response of an oceanic diatom adapted to chronic iron limitation.</title>
        <authorList>
            <person name="Lommer M."/>
            <person name="Specht M."/>
            <person name="Roy A.S."/>
            <person name="Kraemer L."/>
            <person name="Andreson R."/>
            <person name="Gutowska M.A."/>
            <person name="Wolf J."/>
            <person name="Bergner S.V."/>
            <person name="Schilhabel M.B."/>
            <person name="Klostermeier U.C."/>
            <person name="Beiko R.G."/>
            <person name="Rosenstiel P."/>
            <person name="Hippler M."/>
            <person name="Laroche J."/>
        </authorList>
    </citation>
    <scope>NUCLEOTIDE SEQUENCE [LARGE SCALE GENOMIC DNA]</scope>
    <source>
        <strain evidence="2 3">CCMP1005</strain>
    </source>
</reference>
<feature type="compositionally biased region" description="Pro residues" evidence="1">
    <location>
        <begin position="1"/>
        <end position="19"/>
    </location>
</feature>
<gene>
    <name evidence="2" type="ORF">THAOC_10651</name>
</gene>
<organism evidence="2 3">
    <name type="scientific">Thalassiosira oceanica</name>
    <name type="common">Marine diatom</name>
    <dbReference type="NCBI Taxonomy" id="159749"/>
    <lineage>
        <taxon>Eukaryota</taxon>
        <taxon>Sar</taxon>
        <taxon>Stramenopiles</taxon>
        <taxon>Ochrophyta</taxon>
        <taxon>Bacillariophyta</taxon>
        <taxon>Coscinodiscophyceae</taxon>
        <taxon>Thalassiosirophycidae</taxon>
        <taxon>Thalassiosirales</taxon>
        <taxon>Thalassiosiraceae</taxon>
        <taxon>Thalassiosira</taxon>
    </lineage>
</organism>
<dbReference type="AlphaFoldDB" id="K0SPJ6"/>
<feature type="non-terminal residue" evidence="2">
    <location>
        <position position="183"/>
    </location>
</feature>
<feature type="compositionally biased region" description="Acidic residues" evidence="1">
    <location>
        <begin position="157"/>
        <end position="167"/>
    </location>
</feature>
<accession>K0SPJ6</accession>
<dbReference type="Proteomes" id="UP000266841">
    <property type="component" value="Unassembled WGS sequence"/>
</dbReference>
<protein>
    <submittedName>
        <fullName evidence="2">Uncharacterized protein</fullName>
    </submittedName>
</protein>
<dbReference type="EMBL" id="AGNL01011833">
    <property type="protein sequence ID" value="EJK68193.1"/>
    <property type="molecule type" value="Genomic_DNA"/>
</dbReference>
<comment type="caution">
    <text evidence="2">The sequence shown here is derived from an EMBL/GenBank/DDBJ whole genome shotgun (WGS) entry which is preliminary data.</text>
</comment>
<evidence type="ECO:0000313" key="3">
    <source>
        <dbReference type="Proteomes" id="UP000266841"/>
    </source>
</evidence>
<feature type="region of interest" description="Disordered" evidence="1">
    <location>
        <begin position="137"/>
        <end position="167"/>
    </location>
</feature>
<feature type="region of interest" description="Disordered" evidence="1">
    <location>
        <begin position="1"/>
        <end position="50"/>
    </location>
</feature>
<name>K0SPJ6_THAOC</name>
<sequence length="183" mass="19276">MRRPPMPRGPMPKLPPPLPRRFLLPFRDDDTHSSDPFPGRGGGGGRGRRPYDIVALARRSVERVTITHGSTTGGKSKEDFGEKAVGCGRAATEATEPCLTRHLPLGRNTPGNSPGNGECSVGSAVWGVQGRAAGAKGIRDRMESVGPDNGSALAPSQDDEVAAEGDAAEVARYSQQLLTEGHE</sequence>
<keyword evidence="3" id="KW-1185">Reference proteome</keyword>
<proteinExistence type="predicted"/>